<feature type="region of interest" description="Disordered" evidence="1">
    <location>
        <begin position="1"/>
        <end position="48"/>
    </location>
</feature>
<feature type="compositionally biased region" description="Basic residues" evidence="1">
    <location>
        <begin position="28"/>
        <end position="43"/>
    </location>
</feature>
<keyword evidence="3" id="KW-1185">Reference proteome</keyword>
<feature type="compositionally biased region" description="Polar residues" evidence="1">
    <location>
        <begin position="193"/>
        <end position="207"/>
    </location>
</feature>
<evidence type="ECO:0000313" key="3">
    <source>
        <dbReference type="Proteomes" id="UP001148614"/>
    </source>
</evidence>
<feature type="compositionally biased region" description="Basic residues" evidence="1">
    <location>
        <begin position="118"/>
        <end position="130"/>
    </location>
</feature>
<evidence type="ECO:0000313" key="2">
    <source>
        <dbReference type="EMBL" id="KAJ3556535.1"/>
    </source>
</evidence>
<comment type="caution">
    <text evidence="2">The sequence shown here is derived from an EMBL/GenBank/DDBJ whole genome shotgun (WGS) entry which is preliminary data.</text>
</comment>
<feature type="compositionally biased region" description="Polar residues" evidence="1">
    <location>
        <begin position="149"/>
        <end position="165"/>
    </location>
</feature>
<dbReference type="Proteomes" id="UP001148614">
    <property type="component" value="Unassembled WGS sequence"/>
</dbReference>
<dbReference type="EMBL" id="JANPWZ010002727">
    <property type="protein sequence ID" value="KAJ3556535.1"/>
    <property type="molecule type" value="Genomic_DNA"/>
</dbReference>
<accession>A0A9W8THS3</accession>
<dbReference type="AlphaFoldDB" id="A0A9W8THS3"/>
<feature type="region of interest" description="Disordered" evidence="1">
    <location>
        <begin position="118"/>
        <end position="263"/>
    </location>
</feature>
<proteinExistence type="predicted"/>
<reference evidence="2" key="1">
    <citation type="submission" date="2022-07" db="EMBL/GenBank/DDBJ databases">
        <title>Genome Sequence of Xylaria arbuscula.</title>
        <authorList>
            <person name="Buettner E."/>
        </authorList>
    </citation>
    <scope>NUCLEOTIDE SEQUENCE</scope>
    <source>
        <strain evidence="2">VT107</strain>
    </source>
</reference>
<evidence type="ECO:0000256" key="1">
    <source>
        <dbReference type="SAM" id="MobiDB-lite"/>
    </source>
</evidence>
<protein>
    <submittedName>
        <fullName evidence="2">Uncharacterized protein</fullName>
    </submittedName>
</protein>
<gene>
    <name evidence="2" type="ORF">NPX13_g10114</name>
</gene>
<organism evidence="2 3">
    <name type="scientific">Xylaria arbuscula</name>
    <dbReference type="NCBI Taxonomy" id="114810"/>
    <lineage>
        <taxon>Eukaryota</taxon>
        <taxon>Fungi</taxon>
        <taxon>Dikarya</taxon>
        <taxon>Ascomycota</taxon>
        <taxon>Pezizomycotina</taxon>
        <taxon>Sordariomycetes</taxon>
        <taxon>Xylariomycetidae</taxon>
        <taxon>Xylariales</taxon>
        <taxon>Xylariaceae</taxon>
        <taxon>Xylaria</taxon>
    </lineage>
</organism>
<feature type="compositionally biased region" description="Basic and acidic residues" evidence="1">
    <location>
        <begin position="131"/>
        <end position="140"/>
    </location>
</feature>
<feature type="compositionally biased region" description="Basic residues" evidence="1">
    <location>
        <begin position="223"/>
        <end position="235"/>
    </location>
</feature>
<sequence length="263" mass="30108">MPTHPGLGARASSPDRGSHAHSAAFSHKPQKSRSKLRSAIRKPRYSEQHQRYLKDSWEGFVERTPREDAGADETVLKEFHWKGRDLHSQRRYLALRLRFRGEPYGYMIAHDIHDAVKLSRKRARKRRKEAKKQIRKDIKSYKKTGLRSPPTSATQESSLGPSQHHSSGKDNPKEVGSSTTKAEPKPTDVAITIQRTSPKPQQTSATPPENPFEDPPTADVKRHEHKKEKRRKKEKAKMASPEAPDASEDPFRDPEPMQVIRRR</sequence>
<name>A0A9W8THS3_9PEZI</name>
<dbReference type="VEuPathDB" id="FungiDB:F4678DRAFT_465945"/>